<accession>A0A6J5KIF7</accession>
<dbReference type="PANTHER" id="PTHR42759:SF1">
    <property type="entry name" value="MAGNESIUM-CHELATASE SUBUNIT CHLD"/>
    <property type="match status" value="1"/>
</dbReference>
<proteinExistence type="predicted"/>
<evidence type="ECO:0000259" key="1">
    <source>
        <dbReference type="SMART" id="SM00382"/>
    </source>
</evidence>
<dbReference type="EMBL" id="LR796157">
    <property type="protein sequence ID" value="CAB4121884.1"/>
    <property type="molecule type" value="Genomic_DNA"/>
</dbReference>
<dbReference type="Pfam" id="PF07728">
    <property type="entry name" value="AAA_5"/>
    <property type="match status" value="1"/>
</dbReference>
<name>A0A6J5KIF7_9CAUD</name>
<dbReference type="InterPro" id="IPR050764">
    <property type="entry name" value="CbbQ/NirQ/NorQ/GpvN"/>
</dbReference>
<dbReference type="GO" id="GO:0016887">
    <property type="term" value="F:ATP hydrolysis activity"/>
    <property type="evidence" value="ECO:0007669"/>
    <property type="project" value="InterPro"/>
</dbReference>
<dbReference type="CDD" id="cd00009">
    <property type="entry name" value="AAA"/>
    <property type="match status" value="1"/>
</dbReference>
<dbReference type="InterPro" id="IPR027417">
    <property type="entry name" value="P-loop_NTPase"/>
</dbReference>
<protein>
    <submittedName>
        <fullName evidence="2">AAA domain containing protein</fullName>
    </submittedName>
</protein>
<gene>
    <name evidence="2" type="ORF">UFOVP27_18</name>
</gene>
<dbReference type="PANTHER" id="PTHR42759">
    <property type="entry name" value="MOXR FAMILY PROTEIN"/>
    <property type="match status" value="1"/>
</dbReference>
<evidence type="ECO:0000313" key="2">
    <source>
        <dbReference type="EMBL" id="CAB4121884.1"/>
    </source>
</evidence>
<dbReference type="GO" id="GO:0005524">
    <property type="term" value="F:ATP binding"/>
    <property type="evidence" value="ECO:0007669"/>
    <property type="project" value="InterPro"/>
</dbReference>
<dbReference type="Gene3D" id="3.40.50.300">
    <property type="entry name" value="P-loop containing nucleotide triphosphate hydrolases"/>
    <property type="match status" value="1"/>
</dbReference>
<dbReference type="InterPro" id="IPR011704">
    <property type="entry name" value="ATPase_dyneun-rel_AAA"/>
</dbReference>
<organism evidence="2">
    <name type="scientific">uncultured Caudovirales phage</name>
    <dbReference type="NCBI Taxonomy" id="2100421"/>
    <lineage>
        <taxon>Viruses</taxon>
        <taxon>Duplodnaviria</taxon>
        <taxon>Heunggongvirae</taxon>
        <taxon>Uroviricota</taxon>
        <taxon>Caudoviricetes</taxon>
        <taxon>Peduoviridae</taxon>
        <taxon>Maltschvirus</taxon>
        <taxon>Maltschvirus maltsch</taxon>
    </lineage>
</organism>
<dbReference type="SMART" id="SM00382">
    <property type="entry name" value="AAA"/>
    <property type="match status" value="1"/>
</dbReference>
<feature type="domain" description="AAA+ ATPase" evidence="1">
    <location>
        <begin position="206"/>
        <end position="354"/>
    </location>
</feature>
<dbReference type="InterPro" id="IPR003593">
    <property type="entry name" value="AAA+_ATPase"/>
</dbReference>
<dbReference type="SUPFAM" id="SSF52540">
    <property type="entry name" value="P-loop containing nucleoside triphosphate hydrolases"/>
    <property type="match status" value="1"/>
</dbReference>
<reference evidence="2" key="1">
    <citation type="submission" date="2020-04" db="EMBL/GenBank/DDBJ databases">
        <authorList>
            <person name="Chiriac C."/>
            <person name="Salcher M."/>
            <person name="Ghai R."/>
            <person name="Kavagutti S V."/>
        </authorList>
    </citation>
    <scope>NUCLEOTIDE SEQUENCE</scope>
</reference>
<sequence length="468" mass="52366">MEIAVFTESYEPGMGSKRRQILMAPHDGGVKIWSRMTDGSKGPHNKWEEAFLDQFESIIEAKEQLTRTPVGVYVTSADEKAIADKGYSPVLGTKACNQHAKADPNTDTTAFLDKLYELYDHILIGDDSLETYVIDNRRQAGSTVPLVVPVPTQTMDDAPEITHTSAGKVFNVRLATVPRKQLAERYVHRKIWGQEDFAVFDAARKEGVNVLIYGPTGPGKTSAVEAWAAERDLRLATISGNASMEPSQMTGKFVSDGEGAFMWIDGPVTDVVRNGGVLLLDEVNFINPKIYTNLYALTDGRRSITLLDHHGETIEAHPDLTVFATMNPDYIGTTPLNFAFRNRFDIQIPWDYDDAVEEKLITSKSLRTLMKQLRVEANKGQYETPISTNMGIEFIRFVDILGYEFAAENFIAHFGIDEQASVRMVFQTHEHNLKHDFGIETNIETEQEADKSLDERLAEWAAQIPANV</sequence>